<feature type="region of interest" description="Disordered" evidence="1">
    <location>
        <begin position="50"/>
        <end position="92"/>
    </location>
</feature>
<dbReference type="EMBL" id="OZ035840">
    <property type="protein sequence ID" value="CAL1588486.1"/>
    <property type="molecule type" value="Genomic_DNA"/>
</dbReference>
<protein>
    <submittedName>
        <fullName evidence="2">Uncharacterized protein</fullName>
    </submittedName>
</protein>
<gene>
    <name evidence="2" type="ORF">KC01_LOCUS18274</name>
</gene>
<feature type="compositionally biased region" description="Basic and acidic residues" evidence="1">
    <location>
        <begin position="77"/>
        <end position="86"/>
    </location>
</feature>
<keyword evidence="3" id="KW-1185">Reference proteome</keyword>
<organism evidence="2 3">
    <name type="scientific">Knipowitschia caucasica</name>
    <name type="common">Caucasian dwarf goby</name>
    <name type="synonym">Pomatoschistus caucasicus</name>
    <dbReference type="NCBI Taxonomy" id="637954"/>
    <lineage>
        <taxon>Eukaryota</taxon>
        <taxon>Metazoa</taxon>
        <taxon>Chordata</taxon>
        <taxon>Craniata</taxon>
        <taxon>Vertebrata</taxon>
        <taxon>Euteleostomi</taxon>
        <taxon>Actinopterygii</taxon>
        <taxon>Neopterygii</taxon>
        <taxon>Teleostei</taxon>
        <taxon>Neoteleostei</taxon>
        <taxon>Acanthomorphata</taxon>
        <taxon>Gobiaria</taxon>
        <taxon>Gobiiformes</taxon>
        <taxon>Gobioidei</taxon>
        <taxon>Gobiidae</taxon>
        <taxon>Gobiinae</taxon>
        <taxon>Knipowitschia</taxon>
    </lineage>
</organism>
<evidence type="ECO:0000313" key="2">
    <source>
        <dbReference type="EMBL" id="CAL1588486.1"/>
    </source>
</evidence>
<sequence>MEMEGSGRQRGSGAASGPLCFWTVARTKRQTHHKWLFLLMSLQRAVIGRNDNTKKPQRSAHGGRPQVLGGTTRALRTTRDRTRRCLNDGPLGNMRAGLIRAAASHPPARSRTTHIRKRLAVLGAETANRSRGREM</sequence>
<evidence type="ECO:0000313" key="3">
    <source>
        <dbReference type="Proteomes" id="UP001497482"/>
    </source>
</evidence>
<dbReference type="Proteomes" id="UP001497482">
    <property type="component" value="Chromosome 18"/>
</dbReference>
<reference evidence="2 3" key="1">
    <citation type="submission" date="2024-04" db="EMBL/GenBank/DDBJ databases">
        <authorList>
            <person name="Waldvogel A.-M."/>
            <person name="Schoenle A."/>
        </authorList>
    </citation>
    <scope>NUCLEOTIDE SEQUENCE [LARGE SCALE GENOMIC DNA]</scope>
</reference>
<accession>A0AAV2KHA9</accession>
<name>A0AAV2KHA9_KNICA</name>
<proteinExistence type="predicted"/>
<dbReference type="AlphaFoldDB" id="A0AAV2KHA9"/>
<evidence type="ECO:0000256" key="1">
    <source>
        <dbReference type="SAM" id="MobiDB-lite"/>
    </source>
</evidence>